<reference evidence="2" key="1">
    <citation type="submission" date="2017-09" db="EMBL/GenBank/DDBJ databases">
        <title>The Reconstruction of 2,631 Draft Metagenome-Assembled Genomes from the Global Oceans.</title>
        <authorList>
            <person name="Tully B.J."/>
            <person name="Graham E.D."/>
            <person name="Heidelberg J.F."/>
        </authorList>
    </citation>
    <scope>NUCLEOTIDE SEQUENCE [LARGE SCALE GENOMIC DNA]</scope>
</reference>
<accession>A0A2D6LZY5</accession>
<dbReference type="Proteomes" id="UP000226592">
    <property type="component" value="Unassembled WGS sequence"/>
</dbReference>
<gene>
    <name evidence="1" type="ORF">CL943_00185</name>
</gene>
<evidence type="ECO:0000313" key="2">
    <source>
        <dbReference type="Proteomes" id="UP000226592"/>
    </source>
</evidence>
<protein>
    <submittedName>
        <fullName evidence="1">Uncharacterized protein</fullName>
    </submittedName>
</protein>
<organism evidence="1 2">
    <name type="scientific">Candidatus Iainarchaeum sp</name>
    <dbReference type="NCBI Taxonomy" id="3101447"/>
    <lineage>
        <taxon>Archaea</taxon>
        <taxon>Candidatus Iainarchaeota</taxon>
        <taxon>Candidatus Iainarchaeia</taxon>
        <taxon>Candidatus Iainarchaeales</taxon>
        <taxon>Candidatus Iainarchaeaceae</taxon>
        <taxon>Candidatus Iainarchaeum</taxon>
    </lineage>
</organism>
<evidence type="ECO:0000313" key="1">
    <source>
        <dbReference type="EMBL" id="MAG21709.1"/>
    </source>
</evidence>
<dbReference type="EMBL" id="NZBU01000001">
    <property type="protein sequence ID" value="MAG21709.1"/>
    <property type="molecule type" value="Genomic_DNA"/>
</dbReference>
<proteinExistence type="predicted"/>
<dbReference type="AlphaFoldDB" id="A0A2D6LZY5"/>
<name>A0A2D6LZY5_9ARCH</name>
<sequence length="78" mass="8849">MDPKEKDRAGRLTMEEVRICKNFLKSNKGVSMEQIEASVKELQEHLDLLSYQAAVHESNILVIGNTPDKKIRLAIVDL</sequence>
<comment type="caution">
    <text evidence="1">The sequence shown here is derived from an EMBL/GenBank/DDBJ whole genome shotgun (WGS) entry which is preliminary data.</text>
</comment>